<evidence type="ECO:0000256" key="1">
    <source>
        <dbReference type="SAM" id="MobiDB-lite"/>
    </source>
</evidence>
<feature type="compositionally biased region" description="Basic and acidic residues" evidence="1">
    <location>
        <begin position="354"/>
        <end position="363"/>
    </location>
</feature>
<reference evidence="2" key="2">
    <citation type="submission" date="2023-05" db="EMBL/GenBank/DDBJ databases">
        <authorList>
            <consortium name="Lawrence Berkeley National Laboratory"/>
            <person name="Steindorff A."/>
            <person name="Hensen N."/>
            <person name="Bonometti L."/>
            <person name="Westerberg I."/>
            <person name="Brannstrom I.O."/>
            <person name="Guillou S."/>
            <person name="Cros-Aarteil S."/>
            <person name="Calhoun S."/>
            <person name="Haridas S."/>
            <person name="Kuo A."/>
            <person name="Mondo S."/>
            <person name="Pangilinan J."/>
            <person name="Riley R."/>
            <person name="Labutti K."/>
            <person name="Andreopoulos B."/>
            <person name="Lipzen A."/>
            <person name="Chen C."/>
            <person name="Yanf M."/>
            <person name="Daum C."/>
            <person name="Ng V."/>
            <person name="Clum A."/>
            <person name="Ohm R."/>
            <person name="Martin F."/>
            <person name="Silar P."/>
            <person name="Natvig D."/>
            <person name="Lalanne C."/>
            <person name="Gautier V."/>
            <person name="Ament-Velasquez S.L."/>
            <person name="Kruys A."/>
            <person name="Hutchinson M.I."/>
            <person name="Powell A.J."/>
            <person name="Barry K."/>
            <person name="Miller A.N."/>
            <person name="Grigoriev I.V."/>
            <person name="Debuchy R."/>
            <person name="Gladieux P."/>
            <person name="Thoren M.H."/>
            <person name="Johannesson H."/>
        </authorList>
    </citation>
    <scope>NUCLEOTIDE SEQUENCE</scope>
    <source>
        <strain evidence="2">PSN243</strain>
    </source>
</reference>
<organism evidence="2 3">
    <name type="scientific">Podospora aff. communis PSN243</name>
    <dbReference type="NCBI Taxonomy" id="3040156"/>
    <lineage>
        <taxon>Eukaryota</taxon>
        <taxon>Fungi</taxon>
        <taxon>Dikarya</taxon>
        <taxon>Ascomycota</taxon>
        <taxon>Pezizomycotina</taxon>
        <taxon>Sordariomycetes</taxon>
        <taxon>Sordariomycetidae</taxon>
        <taxon>Sordariales</taxon>
        <taxon>Podosporaceae</taxon>
        <taxon>Podospora</taxon>
    </lineage>
</organism>
<proteinExistence type="predicted"/>
<sequence length="410" mass="45564">MTEKGFKVYHTKGLGSPSILSSNDKGLPKRSKTLSSFTSLLSKLHPSNRPERGGTDPRTYQEHKKHGDDGCSDAHSKRADTNRSTGPNDAMNSDTIPASRWRTPMPIPYRAQSLSRKAAGANMDLMSTGYSSRRETEELVTIPILGAPLKRATSNPFPRRKPLPQDMDGAREMFLAKRESRRLRRTLKENGDFLGVTGVNPTTGEMDVLTPTSSSEEHQSGLSAEHTTSQLAVLARRAQQAREEYEAARREVDMRRRRERKDKAERNKEAIRLAQQPVKWRREEGQWSSVAEPGLSPIAQSKTNTPEKQSPERVSEATTTRRSPDSFLGVGPLPVPEAGSVMEPLFKSAGDQPAEQHHRESASRAKQGHSQKRECLSAPSPTKTKPVRLQFPPLIPRRLGSRSHRSSTAS</sequence>
<dbReference type="AlphaFoldDB" id="A0AAV9H4B9"/>
<feature type="region of interest" description="Disordered" evidence="1">
    <location>
        <begin position="150"/>
        <end position="169"/>
    </location>
</feature>
<protein>
    <submittedName>
        <fullName evidence="2">Uncharacterized protein</fullName>
    </submittedName>
</protein>
<gene>
    <name evidence="2" type="ORF">QBC34DRAFT_471288</name>
</gene>
<feature type="compositionally biased region" description="Basic and acidic residues" evidence="1">
    <location>
        <begin position="246"/>
        <end position="271"/>
    </location>
</feature>
<feature type="compositionally biased region" description="Polar residues" evidence="1">
    <location>
        <begin position="298"/>
        <end position="308"/>
    </location>
</feature>
<evidence type="ECO:0000313" key="2">
    <source>
        <dbReference type="EMBL" id="KAK4454393.1"/>
    </source>
</evidence>
<feature type="compositionally biased region" description="Basic and acidic residues" evidence="1">
    <location>
        <begin position="48"/>
        <end position="81"/>
    </location>
</feature>
<feature type="region of interest" description="Disordered" evidence="1">
    <location>
        <begin position="246"/>
        <end position="410"/>
    </location>
</feature>
<comment type="caution">
    <text evidence="2">The sequence shown here is derived from an EMBL/GenBank/DDBJ whole genome shotgun (WGS) entry which is preliminary data.</text>
</comment>
<feature type="region of interest" description="Disordered" evidence="1">
    <location>
        <begin position="1"/>
        <end position="104"/>
    </location>
</feature>
<keyword evidence="3" id="KW-1185">Reference proteome</keyword>
<reference evidence="2" key="1">
    <citation type="journal article" date="2023" name="Mol. Phylogenet. Evol.">
        <title>Genome-scale phylogeny and comparative genomics of the fungal order Sordariales.</title>
        <authorList>
            <person name="Hensen N."/>
            <person name="Bonometti L."/>
            <person name="Westerberg I."/>
            <person name="Brannstrom I.O."/>
            <person name="Guillou S."/>
            <person name="Cros-Aarteil S."/>
            <person name="Calhoun S."/>
            <person name="Haridas S."/>
            <person name="Kuo A."/>
            <person name="Mondo S."/>
            <person name="Pangilinan J."/>
            <person name="Riley R."/>
            <person name="LaButti K."/>
            <person name="Andreopoulos B."/>
            <person name="Lipzen A."/>
            <person name="Chen C."/>
            <person name="Yan M."/>
            <person name="Daum C."/>
            <person name="Ng V."/>
            <person name="Clum A."/>
            <person name="Steindorff A."/>
            <person name="Ohm R.A."/>
            <person name="Martin F."/>
            <person name="Silar P."/>
            <person name="Natvig D.O."/>
            <person name="Lalanne C."/>
            <person name="Gautier V."/>
            <person name="Ament-Velasquez S.L."/>
            <person name="Kruys A."/>
            <person name="Hutchinson M.I."/>
            <person name="Powell A.J."/>
            <person name="Barry K."/>
            <person name="Miller A.N."/>
            <person name="Grigoriev I.V."/>
            <person name="Debuchy R."/>
            <person name="Gladieux P."/>
            <person name="Hiltunen Thoren M."/>
            <person name="Johannesson H."/>
        </authorList>
    </citation>
    <scope>NUCLEOTIDE SEQUENCE</scope>
    <source>
        <strain evidence="2">PSN243</strain>
    </source>
</reference>
<name>A0AAV9H4B9_9PEZI</name>
<feature type="compositionally biased region" description="Polar residues" evidence="1">
    <location>
        <begin position="82"/>
        <end position="96"/>
    </location>
</feature>
<feature type="compositionally biased region" description="Basic residues" evidence="1">
    <location>
        <begin position="399"/>
        <end position="410"/>
    </location>
</feature>
<accession>A0AAV9H4B9</accession>
<dbReference type="Proteomes" id="UP001321760">
    <property type="component" value="Unassembled WGS sequence"/>
</dbReference>
<feature type="compositionally biased region" description="Low complexity" evidence="1">
    <location>
        <begin position="33"/>
        <end position="44"/>
    </location>
</feature>
<evidence type="ECO:0000313" key="3">
    <source>
        <dbReference type="Proteomes" id="UP001321760"/>
    </source>
</evidence>
<dbReference type="EMBL" id="MU865917">
    <property type="protein sequence ID" value="KAK4454393.1"/>
    <property type="molecule type" value="Genomic_DNA"/>
</dbReference>